<keyword evidence="2" id="KW-0812">Transmembrane</keyword>
<feature type="compositionally biased region" description="Acidic residues" evidence="1">
    <location>
        <begin position="155"/>
        <end position="177"/>
    </location>
</feature>
<evidence type="ECO:0000313" key="6">
    <source>
        <dbReference type="Proteomes" id="UP000321514"/>
    </source>
</evidence>
<dbReference type="Proteomes" id="UP000183760">
    <property type="component" value="Unassembled WGS sequence"/>
</dbReference>
<evidence type="ECO:0000313" key="4">
    <source>
        <dbReference type="EMBL" id="SEU28793.1"/>
    </source>
</evidence>
<keyword evidence="5" id="KW-1185">Reference proteome</keyword>
<comment type="caution">
    <text evidence="3">The sequence shown here is derived from an EMBL/GenBank/DDBJ whole genome shotgun (WGS) entry which is preliminary data.</text>
</comment>
<evidence type="ECO:0000313" key="5">
    <source>
        <dbReference type="Proteomes" id="UP000183760"/>
    </source>
</evidence>
<gene>
    <name evidence="3" type="ORF">MFU01_39200</name>
    <name evidence="4" type="ORF">SAMN05443572_10880</name>
</gene>
<evidence type="ECO:0000256" key="1">
    <source>
        <dbReference type="SAM" id="MobiDB-lite"/>
    </source>
</evidence>
<reference evidence="4 5" key="1">
    <citation type="submission" date="2016-10" db="EMBL/GenBank/DDBJ databases">
        <authorList>
            <person name="Varghese N."/>
            <person name="Submissions S."/>
        </authorList>
    </citation>
    <scope>NUCLEOTIDE SEQUENCE [LARGE SCALE GENOMIC DNA]</scope>
    <source>
        <strain evidence="4 5">DSM 16525</strain>
    </source>
</reference>
<proteinExistence type="predicted"/>
<sequence>MAACPDMEARLDLHAAGALEPEETVPLLQHVESCAGCREALAQSMEVLSLVALPAPTAAEKAAQDTVPQRALEMWKRERMSQALRRRTVGSLLAAAAVVAAMVLMPGMPRPWTTNGGSTAEPADVDAEARAVEAQTLADFEAWAGLEPLEGGATWEDEESFEDLESWDDDDLLGETL</sequence>
<evidence type="ECO:0000313" key="3">
    <source>
        <dbReference type="EMBL" id="GEN08883.1"/>
    </source>
</evidence>
<dbReference type="EMBL" id="FOIB01000008">
    <property type="protein sequence ID" value="SEU28793.1"/>
    <property type="molecule type" value="Genomic_DNA"/>
</dbReference>
<evidence type="ECO:0000256" key="2">
    <source>
        <dbReference type="SAM" id="Phobius"/>
    </source>
</evidence>
<protein>
    <recommendedName>
        <fullName evidence="7">Zinc-finger domain-containing protein</fullName>
    </recommendedName>
</protein>
<dbReference type="OrthoDB" id="5519388at2"/>
<dbReference type="Proteomes" id="UP000321514">
    <property type="component" value="Unassembled WGS sequence"/>
</dbReference>
<dbReference type="AlphaFoldDB" id="A0A511T5J9"/>
<name>A0A511T5J9_MYXFU</name>
<feature type="region of interest" description="Disordered" evidence="1">
    <location>
        <begin position="148"/>
        <end position="177"/>
    </location>
</feature>
<dbReference type="RefSeq" id="WP_074957198.1">
    <property type="nucleotide sequence ID" value="NZ_BJXR01000030.1"/>
</dbReference>
<keyword evidence="2" id="KW-1133">Transmembrane helix</keyword>
<dbReference type="STRING" id="1334629.MFUL124B02_15250"/>
<reference evidence="3 6" key="2">
    <citation type="submission" date="2019-07" db="EMBL/GenBank/DDBJ databases">
        <title>Whole genome shotgun sequence of Myxococcus fulvus NBRC 100333.</title>
        <authorList>
            <person name="Hosoyama A."/>
            <person name="Uohara A."/>
            <person name="Ohji S."/>
            <person name="Ichikawa N."/>
        </authorList>
    </citation>
    <scope>NUCLEOTIDE SEQUENCE [LARGE SCALE GENOMIC DNA]</scope>
    <source>
        <strain evidence="3 6">NBRC 100333</strain>
    </source>
</reference>
<feature type="transmembrane region" description="Helical" evidence="2">
    <location>
        <begin position="89"/>
        <end position="108"/>
    </location>
</feature>
<keyword evidence="2" id="KW-0472">Membrane</keyword>
<organism evidence="3 6">
    <name type="scientific">Myxococcus fulvus</name>
    <dbReference type="NCBI Taxonomy" id="33"/>
    <lineage>
        <taxon>Bacteria</taxon>
        <taxon>Pseudomonadati</taxon>
        <taxon>Myxococcota</taxon>
        <taxon>Myxococcia</taxon>
        <taxon>Myxococcales</taxon>
        <taxon>Cystobacterineae</taxon>
        <taxon>Myxococcaceae</taxon>
        <taxon>Myxococcus</taxon>
    </lineage>
</organism>
<dbReference type="EMBL" id="BJXR01000030">
    <property type="protein sequence ID" value="GEN08883.1"/>
    <property type="molecule type" value="Genomic_DNA"/>
</dbReference>
<accession>A0A511T5J9</accession>
<evidence type="ECO:0008006" key="7">
    <source>
        <dbReference type="Google" id="ProtNLM"/>
    </source>
</evidence>